<evidence type="ECO:0000256" key="4">
    <source>
        <dbReference type="ARBA" id="ARBA00022691"/>
    </source>
</evidence>
<comment type="similarity">
    <text evidence="2 9">Belongs to the organic radical-activating enzymes family.</text>
</comment>
<dbReference type="InterPro" id="IPR058240">
    <property type="entry name" value="rSAM_sf"/>
</dbReference>
<dbReference type="InterPro" id="IPR034457">
    <property type="entry name" value="Organic_radical-activating"/>
</dbReference>
<dbReference type="eggNOG" id="COG1180">
    <property type="taxonomic scope" value="Bacteria"/>
</dbReference>
<dbReference type="STRING" id="888832.HMPREF9420_2133"/>
<evidence type="ECO:0000256" key="8">
    <source>
        <dbReference type="ARBA" id="ARBA00023014"/>
    </source>
</evidence>
<dbReference type="Proteomes" id="UP000003874">
    <property type="component" value="Unassembled WGS sequence"/>
</dbReference>
<evidence type="ECO:0000259" key="10">
    <source>
        <dbReference type="PROSITE" id="PS51918"/>
    </source>
</evidence>
<dbReference type="InterPro" id="IPR013785">
    <property type="entry name" value="Aldolase_TIM"/>
</dbReference>
<dbReference type="PIRSF" id="PIRSF000371">
    <property type="entry name" value="PFL_act_enz"/>
    <property type="match status" value="1"/>
</dbReference>
<dbReference type="InterPro" id="IPR001989">
    <property type="entry name" value="Radical_activat_CS"/>
</dbReference>
<dbReference type="AlphaFoldDB" id="E6MRI2"/>
<dbReference type="SFLD" id="SFLDS00029">
    <property type="entry name" value="Radical_SAM"/>
    <property type="match status" value="1"/>
</dbReference>
<evidence type="ECO:0000313" key="12">
    <source>
        <dbReference type="Proteomes" id="UP000003874"/>
    </source>
</evidence>
<dbReference type="EMBL" id="AEQO01000167">
    <property type="protein sequence ID" value="EFV03764.1"/>
    <property type="molecule type" value="Genomic_DNA"/>
</dbReference>
<dbReference type="InterPro" id="IPR012839">
    <property type="entry name" value="Organic_radical_activase"/>
</dbReference>
<evidence type="ECO:0000256" key="3">
    <source>
        <dbReference type="ARBA" id="ARBA00022485"/>
    </source>
</evidence>
<keyword evidence="5 9" id="KW-0479">Metal-binding</keyword>
<sequence>MRPLSFLFKGSDGGRPFKLGHKHFEIMNKDNALQGSSTRSSQGHVGYVHSIETFGSVDGPGIRYIIFLQGCPMRCLFCHNPDTWKQNKVKPMTADELLDQAERYRTYWGEKGGITISGGEALLQIDFLIELLEKAHARQINTCLDTSAQPFTRNGLWFTKFERLMKVTDTVLLDIKHIRDEEHRKLTKFTNHNILDCARYLSEIQKPVWIRHVLIPGITDNDEYLHELAAFLNTLHNIERIDILPYHTLGTYKYDELHLDYPLKGVEPPTQERIDNANKIMESALK</sequence>
<comment type="caution">
    <text evidence="11">The sequence shown here is derived from an EMBL/GenBank/DDBJ whole genome shotgun (WGS) entry which is preliminary data.</text>
</comment>
<dbReference type="GO" id="GO:0016829">
    <property type="term" value="F:lyase activity"/>
    <property type="evidence" value="ECO:0007669"/>
    <property type="project" value="UniProtKB-KW"/>
</dbReference>
<evidence type="ECO:0000256" key="7">
    <source>
        <dbReference type="ARBA" id="ARBA00023004"/>
    </source>
</evidence>
<dbReference type="EC" id="1.97.1.4" evidence="9"/>
<dbReference type="SFLD" id="SFLDG01066">
    <property type="entry name" value="organic_radical-activating_enz"/>
    <property type="match status" value="1"/>
</dbReference>
<comment type="subcellular location">
    <subcellularLocation>
        <location evidence="9">Cytoplasm</location>
    </subcellularLocation>
</comment>
<evidence type="ECO:0000313" key="11">
    <source>
        <dbReference type="EMBL" id="EFV03764.1"/>
    </source>
</evidence>
<dbReference type="PROSITE" id="PS01087">
    <property type="entry name" value="RADICAL_ACTIVATING"/>
    <property type="match status" value="1"/>
</dbReference>
<evidence type="ECO:0000256" key="1">
    <source>
        <dbReference type="ARBA" id="ARBA00002918"/>
    </source>
</evidence>
<feature type="domain" description="Radical SAM core" evidence="10">
    <location>
        <begin position="57"/>
        <end position="285"/>
    </location>
</feature>
<keyword evidence="7 9" id="KW-0408">Iron</keyword>
<keyword evidence="4 9" id="KW-0949">S-adenosyl-L-methionine</keyword>
<comment type="function">
    <text evidence="9">Activation of pyruvate formate-lyase under anaerobic conditions by generation of an organic free radical, using S-adenosylmethionine and reduced flavodoxin as cosubstrates to produce 5'-deoxy-adenosine.</text>
</comment>
<gene>
    <name evidence="11" type="primary">pflA</name>
    <name evidence="11" type="ORF">HMPREF9420_2133</name>
</gene>
<keyword evidence="6 9" id="KW-0560">Oxidoreductase</keyword>
<dbReference type="Gene3D" id="3.20.20.70">
    <property type="entry name" value="Aldolase class I"/>
    <property type="match status" value="1"/>
</dbReference>
<keyword evidence="3 9" id="KW-0004">4Fe-4S</keyword>
<keyword evidence="11" id="KW-0670">Pyruvate</keyword>
<keyword evidence="12" id="KW-1185">Reference proteome</keyword>
<name>E6MRI2_9BACT</name>
<dbReference type="GO" id="GO:0051539">
    <property type="term" value="F:4 iron, 4 sulfur cluster binding"/>
    <property type="evidence" value="ECO:0007669"/>
    <property type="project" value="UniProtKB-UniRule"/>
</dbReference>
<evidence type="ECO:0000256" key="5">
    <source>
        <dbReference type="ARBA" id="ARBA00022723"/>
    </source>
</evidence>
<dbReference type="HOGENOM" id="CLU_058969_1_1_10"/>
<organism evidence="11 12">
    <name type="scientific">Segatella salivae DSM 15606</name>
    <dbReference type="NCBI Taxonomy" id="888832"/>
    <lineage>
        <taxon>Bacteria</taxon>
        <taxon>Pseudomonadati</taxon>
        <taxon>Bacteroidota</taxon>
        <taxon>Bacteroidia</taxon>
        <taxon>Bacteroidales</taxon>
        <taxon>Prevotellaceae</taxon>
        <taxon>Segatella</taxon>
    </lineage>
</organism>
<evidence type="ECO:0000256" key="9">
    <source>
        <dbReference type="RuleBase" id="RU362053"/>
    </source>
</evidence>
<proteinExistence type="inferred from homology"/>
<comment type="function">
    <text evidence="1">Activation of pyruvate formate-lyase 1 under anaerobic conditions by generation of an organic free radical, using S-adenosylmethionine and reduced flavodoxin as cosubstrates to produce 5'-deoxy-adenosine.</text>
</comment>
<dbReference type="SUPFAM" id="SSF102114">
    <property type="entry name" value="Radical SAM enzymes"/>
    <property type="match status" value="1"/>
</dbReference>
<dbReference type="PROSITE" id="PS51918">
    <property type="entry name" value="RADICAL_SAM"/>
    <property type="match status" value="1"/>
</dbReference>
<keyword evidence="9" id="KW-0963">Cytoplasm</keyword>
<accession>E6MRI2</accession>
<dbReference type="InterPro" id="IPR012838">
    <property type="entry name" value="PFL1_activating"/>
</dbReference>
<evidence type="ECO:0000256" key="2">
    <source>
        <dbReference type="ARBA" id="ARBA00009777"/>
    </source>
</evidence>
<dbReference type="GO" id="GO:0043365">
    <property type="term" value="F:[formate-C-acetyltransferase]-activating enzyme activity"/>
    <property type="evidence" value="ECO:0007669"/>
    <property type="project" value="UniProtKB-UniRule"/>
</dbReference>
<keyword evidence="8 9" id="KW-0411">Iron-sulfur</keyword>
<dbReference type="PANTHER" id="PTHR30352:SF5">
    <property type="entry name" value="PYRUVATE FORMATE-LYASE 1-ACTIVATING ENZYME"/>
    <property type="match status" value="1"/>
</dbReference>
<evidence type="ECO:0000256" key="6">
    <source>
        <dbReference type="ARBA" id="ARBA00023002"/>
    </source>
</evidence>
<dbReference type="GO" id="GO:0046872">
    <property type="term" value="F:metal ion binding"/>
    <property type="evidence" value="ECO:0007669"/>
    <property type="project" value="UniProtKB-UniRule"/>
</dbReference>
<dbReference type="GO" id="GO:0005737">
    <property type="term" value="C:cytoplasm"/>
    <property type="evidence" value="ECO:0007669"/>
    <property type="project" value="UniProtKB-SubCell"/>
</dbReference>
<dbReference type="PANTHER" id="PTHR30352">
    <property type="entry name" value="PYRUVATE FORMATE-LYASE-ACTIVATING ENZYME"/>
    <property type="match status" value="1"/>
</dbReference>
<dbReference type="NCBIfam" id="TIGR02493">
    <property type="entry name" value="PFLA"/>
    <property type="match status" value="1"/>
</dbReference>
<dbReference type="CDD" id="cd01335">
    <property type="entry name" value="Radical_SAM"/>
    <property type="match status" value="1"/>
</dbReference>
<reference evidence="11 12" key="1">
    <citation type="submission" date="2010-12" db="EMBL/GenBank/DDBJ databases">
        <authorList>
            <person name="Muzny D."/>
            <person name="Qin X."/>
            <person name="Deng J."/>
            <person name="Jiang H."/>
            <person name="Liu Y."/>
            <person name="Qu J."/>
            <person name="Song X.-Z."/>
            <person name="Zhang L."/>
            <person name="Thornton R."/>
            <person name="Coyle M."/>
            <person name="Francisco L."/>
            <person name="Jackson L."/>
            <person name="Javaid M."/>
            <person name="Korchina V."/>
            <person name="Kovar C."/>
            <person name="Mata R."/>
            <person name="Mathew T."/>
            <person name="Ngo R."/>
            <person name="Nguyen L."/>
            <person name="Nguyen N."/>
            <person name="Okwuonu G."/>
            <person name="Ongeri F."/>
            <person name="Pham C."/>
            <person name="Simmons D."/>
            <person name="Wilczek-Boney K."/>
            <person name="Hale W."/>
            <person name="Jakkamsetti A."/>
            <person name="Pham P."/>
            <person name="Ruth R."/>
            <person name="San Lucas F."/>
            <person name="Warren J."/>
            <person name="Zhang J."/>
            <person name="Zhao Z."/>
            <person name="Zhou C."/>
            <person name="Zhu D."/>
            <person name="Lee S."/>
            <person name="Bess C."/>
            <person name="Blankenburg K."/>
            <person name="Forbes L."/>
            <person name="Fu Q."/>
            <person name="Gubbala S."/>
            <person name="Hirani K."/>
            <person name="Jayaseelan J.C."/>
            <person name="Lara F."/>
            <person name="Munidasa M."/>
            <person name="Palculict T."/>
            <person name="Patil S."/>
            <person name="Pu L.-L."/>
            <person name="Saada N."/>
            <person name="Tang L."/>
            <person name="Weissenberger G."/>
            <person name="Zhu Y."/>
            <person name="Hemphill L."/>
            <person name="Shang Y."/>
            <person name="Youmans B."/>
            <person name="Ayvaz T."/>
            <person name="Ross M."/>
            <person name="Santibanez J."/>
            <person name="Aqrawi P."/>
            <person name="Gross S."/>
            <person name="Joshi V."/>
            <person name="Fowler G."/>
            <person name="Nazareth L."/>
            <person name="Reid J."/>
            <person name="Worley K."/>
            <person name="Petrosino J."/>
            <person name="Highlander S."/>
            <person name="Gibbs R."/>
        </authorList>
    </citation>
    <scope>NUCLEOTIDE SEQUENCE [LARGE SCALE GENOMIC DNA]</scope>
    <source>
        <strain evidence="11 12">DSM 15606</strain>
    </source>
</reference>
<protein>
    <recommendedName>
        <fullName evidence="9">Pyruvate formate-lyase-activating enzyme</fullName>
        <ecNumber evidence="9">1.97.1.4</ecNumber>
    </recommendedName>
</protein>
<keyword evidence="11" id="KW-0456">Lyase</keyword>
<dbReference type="Pfam" id="PF04055">
    <property type="entry name" value="Radical_SAM"/>
    <property type="match status" value="1"/>
</dbReference>
<comment type="cofactor">
    <cofactor evidence="9">
        <name>[4Fe-4S] cluster</name>
        <dbReference type="ChEBI" id="CHEBI:49883"/>
    </cofactor>
    <text evidence="9">Binds 1 [4Fe-4S] cluster. The cluster is coordinated with 3 cysteines and an exchangeable S-adenosyl-L-methionine.</text>
</comment>
<dbReference type="InterPro" id="IPR007197">
    <property type="entry name" value="rSAM"/>
</dbReference>
<comment type="catalytic activity">
    <reaction evidence="9">
        <text>glycyl-[formate C-acetyltransferase] + reduced [flavodoxin] + S-adenosyl-L-methionine = glycin-2-yl radical-[formate C-acetyltransferase] + semiquinone [flavodoxin] + 5'-deoxyadenosine + L-methionine + H(+)</text>
        <dbReference type="Rhea" id="RHEA:19225"/>
        <dbReference type="Rhea" id="RHEA-COMP:10622"/>
        <dbReference type="Rhea" id="RHEA-COMP:12190"/>
        <dbReference type="Rhea" id="RHEA-COMP:12191"/>
        <dbReference type="Rhea" id="RHEA-COMP:14480"/>
        <dbReference type="ChEBI" id="CHEBI:15378"/>
        <dbReference type="ChEBI" id="CHEBI:17319"/>
        <dbReference type="ChEBI" id="CHEBI:29947"/>
        <dbReference type="ChEBI" id="CHEBI:32722"/>
        <dbReference type="ChEBI" id="CHEBI:57618"/>
        <dbReference type="ChEBI" id="CHEBI:57844"/>
        <dbReference type="ChEBI" id="CHEBI:59789"/>
        <dbReference type="ChEBI" id="CHEBI:140311"/>
        <dbReference type="EC" id="1.97.1.4"/>
    </reaction>
</comment>